<feature type="domain" description="HpcH/HpaI aldolase/citrate lyase" evidence="4">
    <location>
        <begin position="18"/>
        <end position="242"/>
    </location>
</feature>
<dbReference type="InterPro" id="IPR005000">
    <property type="entry name" value="Aldolase/citrate-lyase_domain"/>
</dbReference>
<dbReference type="RefSeq" id="WP_132689430.1">
    <property type="nucleotide sequence ID" value="NZ_SKBU01000009.1"/>
</dbReference>
<gene>
    <name evidence="5" type="ORF">E0L93_05150</name>
</gene>
<dbReference type="InterPro" id="IPR015813">
    <property type="entry name" value="Pyrv/PenolPyrv_kinase-like_dom"/>
</dbReference>
<dbReference type="GO" id="GO:0016832">
    <property type="term" value="F:aldehyde-lyase activity"/>
    <property type="evidence" value="ECO:0007669"/>
    <property type="project" value="TreeGrafter"/>
</dbReference>
<dbReference type="GO" id="GO:0005737">
    <property type="term" value="C:cytoplasm"/>
    <property type="evidence" value="ECO:0007669"/>
    <property type="project" value="TreeGrafter"/>
</dbReference>
<dbReference type="OrthoDB" id="3353438at2"/>
<evidence type="ECO:0000256" key="1">
    <source>
        <dbReference type="ARBA" id="ARBA00005568"/>
    </source>
</evidence>
<proteinExistence type="inferred from homology"/>
<organism evidence="5 6">
    <name type="scientific">Rubrobacter taiwanensis</name>
    <dbReference type="NCBI Taxonomy" id="185139"/>
    <lineage>
        <taxon>Bacteria</taxon>
        <taxon>Bacillati</taxon>
        <taxon>Actinomycetota</taxon>
        <taxon>Rubrobacteria</taxon>
        <taxon>Rubrobacterales</taxon>
        <taxon>Rubrobacteraceae</taxon>
        <taxon>Rubrobacter</taxon>
    </lineage>
</organism>
<dbReference type="Pfam" id="PF03328">
    <property type="entry name" value="HpcH_HpaI"/>
    <property type="match status" value="1"/>
</dbReference>
<dbReference type="SUPFAM" id="SSF51621">
    <property type="entry name" value="Phosphoenolpyruvate/pyruvate domain"/>
    <property type="match status" value="1"/>
</dbReference>
<dbReference type="PANTHER" id="PTHR30502:SF0">
    <property type="entry name" value="PHOSPHOENOLPYRUVATE CARBOXYLASE FAMILY PROTEIN"/>
    <property type="match status" value="1"/>
</dbReference>
<dbReference type="PANTHER" id="PTHR30502">
    <property type="entry name" value="2-KETO-3-DEOXY-L-RHAMNONATE ALDOLASE"/>
    <property type="match status" value="1"/>
</dbReference>
<evidence type="ECO:0000259" key="4">
    <source>
        <dbReference type="Pfam" id="PF03328"/>
    </source>
</evidence>
<evidence type="ECO:0000256" key="3">
    <source>
        <dbReference type="ARBA" id="ARBA00023239"/>
    </source>
</evidence>
<dbReference type="InterPro" id="IPR040442">
    <property type="entry name" value="Pyrv_kinase-like_dom_sf"/>
</dbReference>
<dbReference type="GO" id="GO:0046872">
    <property type="term" value="F:metal ion binding"/>
    <property type="evidence" value="ECO:0007669"/>
    <property type="project" value="UniProtKB-KW"/>
</dbReference>
<evidence type="ECO:0000256" key="2">
    <source>
        <dbReference type="ARBA" id="ARBA00022723"/>
    </source>
</evidence>
<protein>
    <submittedName>
        <fullName evidence="5">2,4-dihydroxyhept-2-ene-1,7-dioic acid aldolase</fullName>
    </submittedName>
</protein>
<accession>A0A4R1BN43</accession>
<evidence type="ECO:0000313" key="5">
    <source>
        <dbReference type="EMBL" id="TCJ18889.1"/>
    </source>
</evidence>
<keyword evidence="3" id="KW-0456">Lyase</keyword>
<name>A0A4R1BN43_9ACTN</name>
<comment type="caution">
    <text evidence="5">The sequence shown here is derived from an EMBL/GenBank/DDBJ whole genome shotgun (WGS) entry which is preliminary data.</text>
</comment>
<sequence length="255" mass="26799">MPNHNPLKRAFSEGRKAFGLWATLPDPFAVELMAGGGFDYVCVDRQHGLIGYETLVSMLRAAENAGLAPLTRVTQNSPAEIMRSLDAGALGVIVPLVNTPEEAARAVAACRFPPRGERSYGPIRAAGVLGSGSPEHLAGEVLCLAMIETREGLANVEEIAATPGLDGIYVGPADLALSLGLEPASAGENPEHRKAVQRIRDACHRSGIAAGMHGSSGGEAREYAEQGFDFATAAVDAYLLADAAQREAAQARRRD</sequence>
<evidence type="ECO:0000313" key="6">
    <source>
        <dbReference type="Proteomes" id="UP000295244"/>
    </source>
</evidence>
<keyword evidence="2" id="KW-0479">Metal-binding</keyword>
<dbReference type="EMBL" id="SKBU01000009">
    <property type="protein sequence ID" value="TCJ18889.1"/>
    <property type="molecule type" value="Genomic_DNA"/>
</dbReference>
<dbReference type="Gene3D" id="3.20.20.60">
    <property type="entry name" value="Phosphoenolpyruvate-binding domains"/>
    <property type="match status" value="1"/>
</dbReference>
<keyword evidence="6" id="KW-1185">Reference proteome</keyword>
<reference evidence="5 6" key="1">
    <citation type="submission" date="2019-03" db="EMBL/GenBank/DDBJ databases">
        <title>Whole genome sequence of a novel Rubrobacter taiwanensis strain, isolated from Yellowstone National Park.</title>
        <authorList>
            <person name="Freed S."/>
            <person name="Ramaley R.F."/>
            <person name="Kyndt J.A."/>
        </authorList>
    </citation>
    <scope>NUCLEOTIDE SEQUENCE [LARGE SCALE GENOMIC DNA]</scope>
    <source>
        <strain evidence="5 6">Yellowstone</strain>
    </source>
</reference>
<dbReference type="InterPro" id="IPR050251">
    <property type="entry name" value="HpcH-HpaI_aldolase"/>
</dbReference>
<comment type="similarity">
    <text evidence="1">Belongs to the HpcH/HpaI aldolase family.</text>
</comment>
<dbReference type="AlphaFoldDB" id="A0A4R1BN43"/>
<dbReference type="Proteomes" id="UP000295244">
    <property type="component" value="Unassembled WGS sequence"/>
</dbReference>